<evidence type="ECO:0000259" key="3">
    <source>
        <dbReference type="Pfam" id="PF05175"/>
    </source>
</evidence>
<protein>
    <submittedName>
        <fullName evidence="4">Methyltransferase small domain protein</fullName>
    </submittedName>
</protein>
<dbReference type="PANTHER" id="PTHR47739:SF1">
    <property type="entry name" value="TRNA1(VAL) (ADENINE(37)-N6)-METHYLTRANSFERASE"/>
    <property type="match status" value="1"/>
</dbReference>
<organism evidence="4">
    <name type="scientific">uncultured Desulfobacterium sp</name>
    <dbReference type="NCBI Taxonomy" id="201089"/>
    <lineage>
        <taxon>Bacteria</taxon>
        <taxon>Pseudomonadati</taxon>
        <taxon>Thermodesulfobacteriota</taxon>
        <taxon>Desulfobacteria</taxon>
        <taxon>Desulfobacterales</taxon>
        <taxon>Desulfobacteriaceae</taxon>
        <taxon>Desulfobacterium</taxon>
        <taxon>environmental samples</taxon>
    </lineage>
</organism>
<accession>A0A445MRF7</accession>
<name>A0A445MRF7_9BACT</name>
<keyword evidence="2" id="KW-0949">S-adenosyl-L-methionine</keyword>
<dbReference type="PROSITE" id="PS00092">
    <property type="entry name" value="N6_MTASE"/>
    <property type="match status" value="1"/>
</dbReference>
<dbReference type="SUPFAM" id="SSF53335">
    <property type="entry name" value="S-adenosyl-L-methionine-dependent methyltransferases"/>
    <property type="match status" value="1"/>
</dbReference>
<keyword evidence="1 4" id="KW-0489">Methyltransferase</keyword>
<dbReference type="GO" id="GO:0032259">
    <property type="term" value="P:methylation"/>
    <property type="evidence" value="ECO:0007669"/>
    <property type="project" value="UniProtKB-KW"/>
</dbReference>
<sequence>MKQSTSSEIQLLPDEELNLFLDGRLRLIQSKEGYRFSVDAVFLSEFVTIRPDDVVIDFGVGCGVIPLILSLTRPVRYALGIEIQEDLANQAARNVALNGLEGKIYIIQGDIKHPPFEGKIANVVVCNPPYRKVKSGRLNPDMRRAIARHELTISIDDILRTAGAVLRKKGRLAIIYPAERLADILARMRPHNLEPKRLQLNYPNLNSGAKLALIEACLAGKPGLKILPPLIGQGKFSLITGGRP</sequence>
<dbReference type="InterPro" id="IPR029063">
    <property type="entry name" value="SAM-dependent_MTases_sf"/>
</dbReference>
<evidence type="ECO:0000256" key="2">
    <source>
        <dbReference type="ARBA" id="ARBA00022691"/>
    </source>
</evidence>
<evidence type="ECO:0000313" key="4">
    <source>
        <dbReference type="EMBL" id="SPD72040.1"/>
    </source>
</evidence>
<dbReference type="Pfam" id="PF05175">
    <property type="entry name" value="MTS"/>
    <property type="match status" value="1"/>
</dbReference>
<dbReference type="Gene3D" id="3.40.50.150">
    <property type="entry name" value="Vaccinia Virus protein VP39"/>
    <property type="match status" value="1"/>
</dbReference>
<proteinExistence type="predicted"/>
<reference evidence="4" key="1">
    <citation type="submission" date="2018-01" db="EMBL/GenBank/DDBJ databases">
        <authorList>
            <person name="Regsiter A."/>
            <person name="William W."/>
        </authorList>
    </citation>
    <scope>NUCLEOTIDE SEQUENCE</scope>
    <source>
        <strain evidence="4">TRIP AH-1</strain>
    </source>
</reference>
<dbReference type="InterPro" id="IPR050210">
    <property type="entry name" value="tRNA_Adenine-N(6)_MTase"/>
</dbReference>
<dbReference type="InterPro" id="IPR002052">
    <property type="entry name" value="DNA_methylase_N6_adenine_CS"/>
</dbReference>
<gene>
    <name evidence="4" type="ORF">PITCH_A1150075</name>
</gene>
<dbReference type="CDD" id="cd02440">
    <property type="entry name" value="AdoMet_MTases"/>
    <property type="match status" value="1"/>
</dbReference>
<evidence type="ECO:0000256" key="1">
    <source>
        <dbReference type="ARBA" id="ARBA00022603"/>
    </source>
</evidence>
<dbReference type="InterPro" id="IPR007848">
    <property type="entry name" value="Small_mtfrase_dom"/>
</dbReference>
<dbReference type="GO" id="GO:0008170">
    <property type="term" value="F:N-methyltransferase activity"/>
    <property type="evidence" value="ECO:0007669"/>
    <property type="project" value="UniProtKB-ARBA"/>
</dbReference>
<dbReference type="GO" id="GO:0003676">
    <property type="term" value="F:nucleic acid binding"/>
    <property type="evidence" value="ECO:0007669"/>
    <property type="project" value="InterPro"/>
</dbReference>
<dbReference type="GO" id="GO:0008757">
    <property type="term" value="F:S-adenosylmethionine-dependent methyltransferase activity"/>
    <property type="evidence" value="ECO:0007669"/>
    <property type="project" value="UniProtKB-ARBA"/>
</dbReference>
<dbReference type="EMBL" id="OJIN01000019">
    <property type="protein sequence ID" value="SPD72040.1"/>
    <property type="molecule type" value="Genomic_DNA"/>
</dbReference>
<keyword evidence="4" id="KW-0808">Transferase</keyword>
<dbReference type="AlphaFoldDB" id="A0A445MRF7"/>
<dbReference type="PANTHER" id="PTHR47739">
    <property type="entry name" value="TRNA1(VAL) (ADENINE(37)-N6)-METHYLTRANSFERASE"/>
    <property type="match status" value="1"/>
</dbReference>
<feature type="domain" description="Methyltransferase small" evidence="3">
    <location>
        <begin position="42"/>
        <end position="175"/>
    </location>
</feature>